<reference evidence="1" key="1">
    <citation type="submission" date="2021-06" db="EMBL/GenBank/DDBJ databases">
        <authorList>
            <person name="Kallberg Y."/>
            <person name="Tangrot J."/>
            <person name="Rosling A."/>
        </authorList>
    </citation>
    <scope>NUCLEOTIDE SEQUENCE</scope>
    <source>
        <strain evidence="1">MT106</strain>
    </source>
</reference>
<accession>A0A9N9FHE7</accession>
<evidence type="ECO:0000313" key="2">
    <source>
        <dbReference type="Proteomes" id="UP000789831"/>
    </source>
</evidence>
<sequence length="163" mass="18341">AVIGETGTFAGVLECMPDDILASLANGRRTTYSAKIDLICLARAFYLMLHKPPNPERVSFGGNPDISSRAQNILVFWGSNAKSELWDRIFQDTEGLKYEGVIEELEKSVWHPDYWVALEISYKGKLNRHVTFSYNTLELNQTILKFSPAVKKLTGLGHFKTDS</sequence>
<name>A0A9N9FHE7_9GLOM</name>
<evidence type="ECO:0000313" key="1">
    <source>
        <dbReference type="EMBL" id="CAG8536364.1"/>
    </source>
</evidence>
<protein>
    <submittedName>
        <fullName evidence="1">7696_t:CDS:1</fullName>
    </submittedName>
</protein>
<feature type="non-terminal residue" evidence="1">
    <location>
        <position position="163"/>
    </location>
</feature>
<dbReference type="OrthoDB" id="2360334at2759"/>
<proteinExistence type="predicted"/>
<organism evidence="1 2">
    <name type="scientific">Ambispora gerdemannii</name>
    <dbReference type="NCBI Taxonomy" id="144530"/>
    <lineage>
        <taxon>Eukaryota</taxon>
        <taxon>Fungi</taxon>
        <taxon>Fungi incertae sedis</taxon>
        <taxon>Mucoromycota</taxon>
        <taxon>Glomeromycotina</taxon>
        <taxon>Glomeromycetes</taxon>
        <taxon>Archaeosporales</taxon>
        <taxon>Ambisporaceae</taxon>
        <taxon>Ambispora</taxon>
    </lineage>
</organism>
<dbReference type="AlphaFoldDB" id="A0A9N9FHE7"/>
<keyword evidence="2" id="KW-1185">Reference proteome</keyword>
<dbReference type="Proteomes" id="UP000789831">
    <property type="component" value="Unassembled WGS sequence"/>
</dbReference>
<dbReference type="EMBL" id="CAJVPL010000871">
    <property type="protein sequence ID" value="CAG8536364.1"/>
    <property type="molecule type" value="Genomic_DNA"/>
</dbReference>
<comment type="caution">
    <text evidence="1">The sequence shown here is derived from an EMBL/GenBank/DDBJ whole genome shotgun (WGS) entry which is preliminary data.</text>
</comment>
<gene>
    <name evidence="1" type="ORF">AGERDE_LOCUS5964</name>
</gene>